<dbReference type="AlphaFoldDB" id="A0A9D3XUR1"/>
<keyword evidence="1" id="KW-0472">Membrane</keyword>
<dbReference type="Proteomes" id="UP000827986">
    <property type="component" value="Unassembled WGS sequence"/>
</dbReference>
<comment type="caution">
    <text evidence="2">The sequence shown here is derived from an EMBL/GenBank/DDBJ whole genome shotgun (WGS) entry which is preliminary data.</text>
</comment>
<keyword evidence="1" id="KW-0812">Transmembrane</keyword>
<evidence type="ECO:0000256" key="1">
    <source>
        <dbReference type="SAM" id="Phobius"/>
    </source>
</evidence>
<proteinExistence type="predicted"/>
<protein>
    <submittedName>
        <fullName evidence="2">Uncharacterized protein</fullName>
    </submittedName>
</protein>
<sequence>MRRHRNMENRDELFLVISFFKPVIILHLVGILANHTFQLSLLTTDYRQLNTVTNGHLATLSLRRLRTRSSTGVRQLCQYISLEDLIKYFVKVFEHPLTETMP</sequence>
<feature type="transmembrane region" description="Helical" evidence="1">
    <location>
        <begin position="12"/>
        <end position="33"/>
    </location>
</feature>
<name>A0A9D3XUR1_9SAUR</name>
<dbReference type="EMBL" id="JAHDVG010000463">
    <property type="protein sequence ID" value="KAH1185575.1"/>
    <property type="molecule type" value="Genomic_DNA"/>
</dbReference>
<keyword evidence="1" id="KW-1133">Transmembrane helix</keyword>
<reference evidence="2" key="1">
    <citation type="submission" date="2021-09" db="EMBL/GenBank/DDBJ databases">
        <title>The genome of Mauremys mutica provides insights into the evolution of semi-aquatic lifestyle.</title>
        <authorList>
            <person name="Gong S."/>
            <person name="Gao Y."/>
        </authorList>
    </citation>
    <scope>NUCLEOTIDE SEQUENCE</scope>
    <source>
        <strain evidence="2">MM-2020</strain>
        <tissue evidence="2">Muscle</tissue>
    </source>
</reference>
<evidence type="ECO:0000313" key="2">
    <source>
        <dbReference type="EMBL" id="KAH1185575.1"/>
    </source>
</evidence>
<organism evidence="2 3">
    <name type="scientific">Mauremys mutica</name>
    <name type="common">yellowpond turtle</name>
    <dbReference type="NCBI Taxonomy" id="74926"/>
    <lineage>
        <taxon>Eukaryota</taxon>
        <taxon>Metazoa</taxon>
        <taxon>Chordata</taxon>
        <taxon>Craniata</taxon>
        <taxon>Vertebrata</taxon>
        <taxon>Euteleostomi</taxon>
        <taxon>Archelosauria</taxon>
        <taxon>Testudinata</taxon>
        <taxon>Testudines</taxon>
        <taxon>Cryptodira</taxon>
        <taxon>Durocryptodira</taxon>
        <taxon>Testudinoidea</taxon>
        <taxon>Geoemydidae</taxon>
        <taxon>Geoemydinae</taxon>
        <taxon>Mauremys</taxon>
    </lineage>
</organism>
<evidence type="ECO:0000313" key="3">
    <source>
        <dbReference type="Proteomes" id="UP000827986"/>
    </source>
</evidence>
<accession>A0A9D3XUR1</accession>
<keyword evidence="3" id="KW-1185">Reference proteome</keyword>
<gene>
    <name evidence="2" type="ORF">KIL84_018324</name>
</gene>